<dbReference type="RefSeq" id="WP_091513856.1">
    <property type="nucleotide sequence ID" value="NZ_FOLE01000008.1"/>
</dbReference>
<evidence type="ECO:0000256" key="2">
    <source>
        <dbReference type="ARBA" id="ARBA00022729"/>
    </source>
</evidence>
<dbReference type="Pfam" id="PF03938">
    <property type="entry name" value="OmpH"/>
    <property type="match status" value="1"/>
</dbReference>
<comment type="similarity">
    <text evidence="1">Belongs to the Skp family.</text>
</comment>
<dbReference type="Proteomes" id="UP000199514">
    <property type="component" value="Unassembled WGS sequence"/>
</dbReference>
<dbReference type="STRING" id="927664.SAMN05421780_10872"/>
<protein>
    <submittedName>
        <fullName evidence="3">Outer membrane protein</fullName>
    </submittedName>
</protein>
<dbReference type="SMART" id="SM00935">
    <property type="entry name" value="OmpH"/>
    <property type="match status" value="1"/>
</dbReference>
<proteinExistence type="inferred from homology"/>
<accession>A0A1I1L5G2</accession>
<dbReference type="EMBL" id="FOLE01000008">
    <property type="protein sequence ID" value="SFC68284.1"/>
    <property type="molecule type" value="Genomic_DNA"/>
</dbReference>
<dbReference type="OrthoDB" id="9788552at2"/>
<dbReference type="Gene3D" id="3.30.910.20">
    <property type="entry name" value="Skp domain"/>
    <property type="match status" value="1"/>
</dbReference>
<dbReference type="PANTHER" id="PTHR35089:SF1">
    <property type="entry name" value="CHAPERONE PROTEIN SKP"/>
    <property type="match status" value="1"/>
</dbReference>
<evidence type="ECO:0000256" key="1">
    <source>
        <dbReference type="ARBA" id="ARBA00009091"/>
    </source>
</evidence>
<sequence>MKKLAIQAFLVVLACVFWHDSYAQKFGYIDSKFILGQMKEYKQAQSEIAQLSQGWQKEVDAKNKEVDNMEKAYLAEEVLLTDEMKKERLAAISKKREEAREYQRKIFGFEGLYFLKKQELIKPVQDKVFDAVEKVSKAKKIQIMFDKSGELVMIYTDPRHDYTDFVLEELGIGNKDDVIDNKR</sequence>
<dbReference type="InterPro" id="IPR024930">
    <property type="entry name" value="Skp_dom_sf"/>
</dbReference>
<reference evidence="3 4" key="1">
    <citation type="submission" date="2016-10" db="EMBL/GenBank/DDBJ databases">
        <authorList>
            <person name="de Groot N.N."/>
        </authorList>
    </citation>
    <scope>NUCLEOTIDE SEQUENCE [LARGE SCALE GENOMIC DNA]</scope>
    <source>
        <strain evidence="3 4">DSM 6793</strain>
    </source>
</reference>
<evidence type="ECO:0000313" key="4">
    <source>
        <dbReference type="Proteomes" id="UP000199514"/>
    </source>
</evidence>
<dbReference type="GO" id="GO:0050821">
    <property type="term" value="P:protein stabilization"/>
    <property type="evidence" value="ECO:0007669"/>
    <property type="project" value="TreeGrafter"/>
</dbReference>
<dbReference type="PANTHER" id="PTHR35089">
    <property type="entry name" value="CHAPERONE PROTEIN SKP"/>
    <property type="match status" value="1"/>
</dbReference>
<dbReference type="InterPro" id="IPR005632">
    <property type="entry name" value="Chaperone_Skp"/>
</dbReference>
<dbReference type="AlphaFoldDB" id="A0A1I1L5G2"/>
<name>A0A1I1L5G2_9BACT</name>
<keyword evidence="2" id="KW-0732">Signal</keyword>
<evidence type="ECO:0000313" key="3">
    <source>
        <dbReference type="EMBL" id="SFC68284.1"/>
    </source>
</evidence>
<dbReference type="PROSITE" id="PS51257">
    <property type="entry name" value="PROKAR_LIPOPROTEIN"/>
    <property type="match status" value="1"/>
</dbReference>
<keyword evidence="4" id="KW-1185">Reference proteome</keyword>
<dbReference type="GO" id="GO:0051082">
    <property type="term" value="F:unfolded protein binding"/>
    <property type="evidence" value="ECO:0007669"/>
    <property type="project" value="InterPro"/>
</dbReference>
<gene>
    <name evidence="3" type="ORF">SAMN05421780_10872</name>
</gene>
<dbReference type="SUPFAM" id="SSF111384">
    <property type="entry name" value="OmpH-like"/>
    <property type="match status" value="1"/>
</dbReference>
<dbReference type="GO" id="GO:0005829">
    <property type="term" value="C:cytosol"/>
    <property type="evidence" value="ECO:0007669"/>
    <property type="project" value="TreeGrafter"/>
</dbReference>
<organism evidence="3 4">
    <name type="scientific">Flexibacter flexilis DSM 6793</name>
    <dbReference type="NCBI Taxonomy" id="927664"/>
    <lineage>
        <taxon>Bacteria</taxon>
        <taxon>Pseudomonadati</taxon>
        <taxon>Bacteroidota</taxon>
        <taxon>Cytophagia</taxon>
        <taxon>Cytophagales</taxon>
        <taxon>Flexibacteraceae</taxon>
        <taxon>Flexibacter</taxon>
    </lineage>
</organism>